<dbReference type="SUPFAM" id="SSF53474">
    <property type="entry name" value="alpha/beta-Hydrolases"/>
    <property type="match status" value="2"/>
</dbReference>
<dbReference type="AlphaFoldDB" id="A0A2P7RPL5"/>
<dbReference type="InterPro" id="IPR010126">
    <property type="entry name" value="Esterase_phb"/>
</dbReference>
<dbReference type="Gene3D" id="3.40.50.1820">
    <property type="entry name" value="alpha/beta hydrolase"/>
    <property type="match status" value="1"/>
</dbReference>
<evidence type="ECO:0000313" key="4">
    <source>
        <dbReference type="EMBL" id="PSJ52162.1"/>
    </source>
</evidence>
<organism evidence="4 5">
    <name type="scientific">Kumtagia ephedrae</name>
    <dbReference type="NCBI Taxonomy" id="2116701"/>
    <lineage>
        <taxon>Bacteria</taxon>
        <taxon>Pseudomonadati</taxon>
        <taxon>Pseudomonadota</taxon>
        <taxon>Alphaproteobacteria</taxon>
        <taxon>Hyphomicrobiales</taxon>
        <taxon>Phyllobacteriaceae</taxon>
        <taxon>Kumtagia</taxon>
    </lineage>
</organism>
<dbReference type="PANTHER" id="PTHR43037:SF1">
    <property type="entry name" value="BLL1128 PROTEIN"/>
    <property type="match status" value="1"/>
</dbReference>
<dbReference type="GO" id="GO:0016787">
    <property type="term" value="F:hydrolase activity"/>
    <property type="evidence" value="ECO:0007669"/>
    <property type="project" value="UniProtKB-KW"/>
</dbReference>
<dbReference type="NCBIfam" id="TIGR01840">
    <property type="entry name" value="esterase_phb"/>
    <property type="match status" value="1"/>
</dbReference>
<sequence>MRKLSDTIARLAALQARNTALKDYSGAAGHLQALTSFGSNPGTLRAMYHLPQNLPQGAPLVIVLHGCTQTATAYDHHSGWSKLAAEAGFGLLYPEQKRSNNPNLCFNWFQPADARRDAGEALSIRQMIEAMVVIHGFDRDRIFITGLSAGGAMAAVMLAAYPEVFSGGAIIAGLPYGSAATVPEAFDRMRGQGGPSEQDLPSAVRSAAKHRGRWPKVSIWHGTADRTVSPSNAEAIATQWRGVHGLERTPTRSQRIGKLARRAWCDRAGDPLIEINMLQEMGHGTPIGDGLGIPGPYMLDVGISSTREIARFWGILDSERSVSTTSSHERLVGFRQPSRSQEQTLKEAQTRPADAATSSQCTTAAAPGVKRIIEDALRAAGLMS</sequence>
<dbReference type="OrthoDB" id="9767239at2"/>
<dbReference type="PANTHER" id="PTHR43037">
    <property type="entry name" value="UNNAMED PRODUCT-RELATED"/>
    <property type="match status" value="1"/>
</dbReference>
<dbReference type="InterPro" id="IPR029058">
    <property type="entry name" value="AB_hydrolase_fold"/>
</dbReference>
<evidence type="ECO:0000313" key="5">
    <source>
        <dbReference type="Proteomes" id="UP000241229"/>
    </source>
</evidence>
<dbReference type="EMBL" id="PXYK01000038">
    <property type="protein sequence ID" value="PSJ52162.1"/>
    <property type="molecule type" value="Genomic_DNA"/>
</dbReference>
<keyword evidence="2" id="KW-0378">Hydrolase</keyword>
<name>A0A2P7RPL5_9HYPH</name>
<protein>
    <recommendedName>
        <fullName evidence="6">Esterase</fullName>
    </recommendedName>
</protein>
<dbReference type="GO" id="GO:0005576">
    <property type="term" value="C:extracellular region"/>
    <property type="evidence" value="ECO:0007669"/>
    <property type="project" value="InterPro"/>
</dbReference>
<dbReference type="Pfam" id="PF10503">
    <property type="entry name" value="Esterase_PHB"/>
    <property type="match status" value="1"/>
</dbReference>
<dbReference type="InterPro" id="IPR050955">
    <property type="entry name" value="Plant_Biomass_Hydrol_Est"/>
</dbReference>
<reference evidence="4 5" key="1">
    <citation type="submission" date="2018-03" db="EMBL/GenBank/DDBJ databases">
        <title>The draft genome of Mesorhizobium sp. 6GN-30.</title>
        <authorList>
            <person name="Liu L."/>
            <person name="Li L."/>
            <person name="Wang T."/>
            <person name="Zhang X."/>
            <person name="Liang L."/>
        </authorList>
    </citation>
    <scope>NUCLEOTIDE SEQUENCE [LARGE SCALE GENOMIC DNA]</scope>
    <source>
        <strain evidence="4 5">6GN30</strain>
    </source>
</reference>
<feature type="region of interest" description="Disordered" evidence="3">
    <location>
        <begin position="326"/>
        <end position="364"/>
    </location>
</feature>
<evidence type="ECO:0000256" key="2">
    <source>
        <dbReference type="ARBA" id="ARBA00022801"/>
    </source>
</evidence>
<gene>
    <name evidence="4" type="ORF">C7I84_26565</name>
</gene>
<evidence type="ECO:0000256" key="1">
    <source>
        <dbReference type="ARBA" id="ARBA00022729"/>
    </source>
</evidence>
<comment type="caution">
    <text evidence="4">The sequence shown here is derived from an EMBL/GenBank/DDBJ whole genome shotgun (WGS) entry which is preliminary data.</text>
</comment>
<proteinExistence type="predicted"/>
<keyword evidence="1" id="KW-0732">Signal</keyword>
<accession>A0A2P7RPL5</accession>
<dbReference type="RefSeq" id="WP_106775240.1">
    <property type="nucleotide sequence ID" value="NZ_PXYK01000038.1"/>
</dbReference>
<dbReference type="Proteomes" id="UP000241229">
    <property type="component" value="Unassembled WGS sequence"/>
</dbReference>
<evidence type="ECO:0008006" key="6">
    <source>
        <dbReference type="Google" id="ProtNLM"/>
    </source>
</evidence>
<keyword evidence="5" id="KW-1185">Reference proteome</keyword>
<feature type="compositionally biased region" description="Low complexity" evidence="3">
    <location>
        <begin position="353"/>
        <end position="364"/>
    </location>
</feature>
<evidence type="ECO:0000256" key="3">
    <source>
        <dbReference type="SAM" id="MobiDB-lite"/>
    </source>
</evidence>